<evidence type="ECO:0000256" key="2">
    <source>
        <dbReference type="ARBA" id="ARBA00022519"/>
    </source>
</evidence>
<protein>
    <recommendedName>
        <fullName evidence="4">Protein Syd</fullName>
    </recommendedName>
</protein>
<sequence>MSSPISQPLSLVFNKFEQHWQNSAYPTVEYDEQWLSSCIIGEPEQQEVSWKPVLRETKGDFSGIERALEVTLHPSIKAFYGDYFSETLAVDFQNNRIELVQAWNEQDFDMLLENIIGHVLMQRRLKQKETVFIASTEDEMQVVSIDNESGEVVLEQLGKGIDRVLAVTLDEFVAKFELCD</sequence>
<gene>
    <name evidence="4 5" type="primary">syd</name>
    <name evidence="5" type="ORF">SNR37_000948</name>
</gene>
<proteinExistence type="inferred from homology"/>
<organism evidence="5 6">
    <name type="scientific">Agarivorans aestuarii</name>
    <dbReference type="NCBI Taxonomy" id="1563703"/>
    <lineage>
        <taxon>Bacteria</taxon>
        <taxon>Pseudomonadati</taxon>
        <taxon>Pseudomonadota</taxon>
        <taxon>Gammaproteobacteria</taxon>
        <taxon>Alteromonadales</taxon>
        <taxon>Alteromonadaceae</taxon>
        <taxon>Agarivorans</taxon>
    </lineage>
</organism>
<evidence type="ECO:0000313" key="6">
    <source>
        <dbReference type="Proteomes" id="UP001310248"/>
    </source>
</evidence>
<dbReference type="NCBIfam" id="NF003439">
    <property type="entry name" value="PRK04968.1"/>
    <property type="match status" value="1"/>
</dbReference>
<comment type="caution">
    <text evidence="5">The sequence shown here is derived from an EMBL/GenBank/DDBJ whole genome shotgun (WGS) entry which is preliminary data.</text>
</comment>
<keyword evidence="1 4" id="KW-1003">Cell membrane</keyword>
<evidence type="ECO:0000256" key="4">
    <source>
        <dbReference type="HAMAP-Rule" id="MF_01104"/>
    </source>
</evidence>
<dbReference type="Gene3D" id="3.40.1580.20">
    <property type="entry name" value="Syd protein"/>
    <property type="match status" value="1"/>
</dbReference>
<comment type="similarity">
    <text evidence="4">Belongs to the Syd family.</text>
</comment>
<reference evidence="6" key="1">
    <citation type="submission" date="2023-07" db="EMBL/GenBank/DDBJ databases">
        <title>Draft genome sequence of Agarivorans aestuarii strain ZMCS4, a CAZymes producing bacteria isolated from the marine brown algae Clodostephus spongiosus.</title>
        <authorList>
            <person name="Lorente B."/>
            <person name="Cabral C."/>
            <person name="Frias J."/>
            <person name="Faria J."/>
            <person name="Toubarro D."/>
        </authorList>
    </citation>
    <scope>NUCLEOTIDE SEQUENCE [LARGE SCALE GENOMIC DNA]</scope>
    <source>
        <strain evidence="6">ZMCS4</strain>
    </source>
</reference>
<name>A0ABU7G898_9ALTE</name>
<dbReference type="InterPro" id="IPR009948">
    <property type="entry name" value="Syd"/>
</dbReference>
<dbReference type="Proteomes" id="UP001310248">
    <property type="component" value="Unassembled WGS sequence"/>
</dbReference>
<dbReference type="HAMAP" id="MF_01104">
    <property type="entry name" value="Syd"/>
    <property type="match status" value="1"/>
</dbReference>
<comment type="subcellular location">
    <subcellularLocation>
        <location evidence="4">Cell inner membrane</location>
        <topology evidence="4">Peripheral membrane protein</topology>
        <orientation evidence="4">Cytoplasmic side</orientation>
    </subcellularLocation>
    <text evidence="4">Loosely associated with the cytoplasmic side of the inner membrane, probably via SecY.</text>
</comment>
<accession>A0ABU7G898</accession>
<dbReference type="EMBL" id="JAYDYW010000014">
    <property type="protein sequence ID" value="MEE1675622.1"/>
    <property type="molecule type" value="Genomic_DNA"/>
</dbReference>
<evidence type="ECO:0000256" key="1">
    <source>
        <dbReference type="ARBA" id="ARBA00022475"/>
    </source>
</evidence>
<dbReference type="InterPro" id="IPR038228">
    <property type="entry name" value="Syd_sf"/>
</dbReference>
<evidence type="ECO:0000313" key="5">
    <source>
        <dbReference type="EMBL" id="MEE1675622.1"/>
    </source>
</evidence>
<dbReference type="RefSeq" id="WP_329776456.1">
    <property type="nucleotide sequence ID" value="NZ_JAYDYW010000014.1"/>
</dbReference>
<dbReference type="Pfam" id="PF07348">
    <property type="entry name" value="Syd"/>
    <property type="match status" value="1"/>
</dbReference>
<reference evidence="5 6" key="2">
    <citation type="submission" date="2023-12" db="EMBL/GenBank/DDBJ databases">
        <authorList>
            <consortium name="Cladostephus spongiosus"/>
            <person name="Lorente B."/>
            <person name="Cabral C."/>
            <person name="Frias J."/>
            <person name="Faria J."/>
            <person name="Toubarro D."/>
        </authorList>
    </citation>
    <scope>NUCLEOTIDE SEQUENCE [LARGE SCALE GENOMIC DNA]</scope>
    <source>
        <strain evidence="5 6">ZMCS4</strain>
    </source>
</reference>
<keyword evidence="6" id="KW-1185">Reference proteome</keyword>
<evidence type="ECO:0000256" key="3">
    <source>
        <dbReference type="ARBA" id="ARBA00023136"/>
    </source>
</evidence>
<comment type="function">
    <text evidence="4">Interacts with the SecY protein in vivo. May bind preferentially to an uncomplexed state of SecY, thus functioning either as a chelating agent for excess SecY in the cell or as a regulatory factor that negatively controls the translocase function.</text>
</comment>
<dbReference type="CDD" id="cd16323">
    <property type="entry name" value="Syd"/>
    <property type="match status" value="1"/>
</dbReference>
<keyword evidence="2 4" id="KW-0997">Cell inner membrane</keyword>
<keyword evidence="3 4" id="KW-0472">Membrane</keyword>